<dbReference type="GO" id="GO:0004803">
    <property type="term" value="F:transposase activity"/>
    <property type="evidence" value="ECO:0007669"/>
    <property type="project" value="InterPro"/>
</dbReference>
<accession>A0A5B9QLA6</accession>
<dbReference type="GO" id="GO:0003677">
    <property type="term" value="F:DNA binding"/>
    <property type="evidence" value="ECO:0007669"/>
    <property type="project" value="InterPro"/>
</dbReference>
<dbReference type="InterPro" id="IPR005063">
    <property type="entry name" value="Transposase_27"/>
</dbReference>
<evidence type="ECO:0000313" key="6">
    <source>
        <dbReference type="Proteomes" id="UP000323917"/>
    </source>
</evidence>
<dbReference type="InterPro" id="IPR051354">
    <property type="entry name" value="Transposase_27_IS1"/>
</dbReference>
<name>A0A5B9QLA6_9BACT</name>
<dbReference type="EMBL" id="CP042913">
    <property type="protein sequence ID" value="QEG34863.1"/>
    <property type="molecule type" value="Genomic_DNA"/>
</dbReference>
<sequence length="314" mass="35638">MIAACNHSERTKHGKDRLGNQRYKCKSCRTTFVSDETRPLGDMRIDLDKAVVALNLLLEGMSVRATSRMTGMKIGTICDLILHVGENCQRYLDTKIQGVKVEDVEVDEIWSFVGCKNRTAADKGYNEDSGDSWTAVAIERNTKLVIAHQVGERDNTTICILLQKLADNTVGRFQLSSDGLASYKLNVPYMLRDRVDFGIIIKQYQSTQKSGRYSPAAIIGIKKRSEFGRPDRDRIGTSIVERFNLTMRMQNRRFTRLTNAHSKSRKHHAAMQAIFVMWYNYARKHETIKQTPAMASGLAEKKWSVKDLVLQVAN</sequence>
<dbReference type="PANTHER" id="PTHR33293">
    <property type="entry name" value="INSERTION ELEMENT IS1 1 PROTEIN INSB-RELATED"/>
    <property type="match status" value="1"/>
</dbReference>
<comment type="similarity">
    <text evidence="2">Belongs to the transposase 27 family.</text>
</comment>
<dbReference type="AlphaFoldDB" id="A0A5B9QLA6"/>
<dbReference type="PANTHER" id="PTHR33293:SF1">
    <property type="entry name" value="INSERTION ELEMENT IS1 1 PROTEIN INSB-RELATED"/>
    <property type="match status" value="1"/>
</dbReference>
<evidence type="ECO:0000256" key="4">
    <source>
        <dbReference type="ARBA" id="ARBA00023172"/>
    </source>
</evidence>
<dbReference type="Proteomes" id="UP000323917">
    <property type="component" value="Chromosome"/>
</dbReference>
<dbReference type="KEGG" id="bgok:Pr1d_21510"/>
<organism evidence="5 6">
    <name type="scientific">Bythopirellula goksoeyrii</name>
    <dbReference type="NCBI Taxonomy" id="1400387"/>
    <lineage>
        <taxon>Bacteria</taxon>
        <taxon>Pseudomonadati</taxon>
        <taxon>Planctomycetota</taxon>
        <taxon>Planctomycetia</taxon>
        <taxon>Pirellulales</taxon>
        <taxon>Lacipirellulaceae</taxon>
        <taxon>Bythopirellula</taxon>
    </lineage>
</organism>
<gene>
    <name evidence="5" type="ORF">Pr1d_21510</name>
</gene>
<proteinExistence type="inferred from homology"/>
<dbReference type="OrthoDB" id="264497at2"/>
<keyword evidence="4" id="KW-0233">DNA recombination</keyword>
<comment type="function">
    <text evidence="1">Absolutely required for transposition of IS1.</text>
</comment>
<keyword evidence="6" id="KW-1185">Reference proteome</keyword>
<dbReference type="Pfam" id="PF03400">
    <property type="entry name" value="DDE_Tnp_IS1"/>
    <property type="match status" value="1"/>
</dbReference>
<evidence type="ECO:0000256" key="2">
    <source>
        <dbReference type="ARBA" id="ARBA00008841"/>
    </source>
</evidence>
<dbReference type="RefSeq" id="WP_148073450.1">
    <property type="nucleotide sequence ID" value="NZ_CP042913.1"/>
</dbReference>
<reference evidence="5 6" key="1">
    <citation type="submission" date="2019-08" db="EMBL/GenBank/DDBJ databases">
        <title>Deep-cultivation of Planctomycetes and their phenomic and genomic characterization uncovers novel biology.</title>
        <authorList>
            <person name="Wiegand S."/>
            <person name="Jogler M."/>
            <person name="Boedeker C."/>
            <person name="Pinto D."/>
            <person name="Vollmers J."/>
            <person name="Rivas-Marin E."/>
            <person name="Kohn T."/>
            <person name="Peeters S.H."/>
            <person name="Heuer A."/>
            <person name="Rast P."/>
            <person name="Oberbeckmann S."/>
            <person name="Bunk B."/>
            <person name="Jeske O."/>
            <person name="Meyerdierks A."/>
            <person name="Storesund J.E."/>
            <person name="Kallscheuer N."/>
            <person name="Luecker S."/>
            <person name="Lage O.M."/>
            <person name="Pohl T."/>
            <person name="Merkel B.J."/>
            <person name="Hornburger P."/>
            <person name="Mueller R.-W."/>
            <person name="Bruemmer F."/>
            <person name="Labrenz M."/>
            <person name="Spormann A.M."/>
            <person name="Op den Camp H."/>
            <person name="Overmann J."/>
            <person name="Amann R."/>
            <person name="Jetten M.S.M."/>
            <person name="Mascher T."/>
            <person name="Medema M.H."/>
            <person name="Devos D.P."/>
            <person name="Kaster A.-K."/>
            <person name="Ovreas L."/>
            <person name="Rohde M."/>
            <person name="Galperin M.Y."/>
            <person name="Jogler C."/>
        </authorList>
    </citation>
    <scope>NUCLEOTIDE SEQUENCE [LARGE SCALE GENOMIC DNA]</scope>
    <source>
        <strain evidence="5 6">Pr1d</strain>
    </source>
</reference>
<evidence type="ECO:0000256" key="1">
    <source>
        <dbReference type="ARBA" id="ARBA00004091"/>
    </source>
</evidence>
<keyword evidence="3" id="KW-0815">Transposition</keyword>
<evidence type="ECO:0000256" key="3">
    <source>
        <dbReference type="ARBA" id="ARBA00022578"/>
    </source>
</evidence>
<protein>
    <submittedName>
        <fullName evidence="5">IS1 transposase</fullName>
    </submittedName>
</protein>
<dbReference type="GO" id="GO:0006313">
    <property type="term" value="P:DNA transposition"/>
    <property type="evidence" value="ECO:0007669"/>
    <property type="project" value="InterPro"/>
</dbReference>
<evidence type="ECO:0000313" key="5">
    <source>
        <dbReference type="EMBL" id="QEG34863.1"/>
    </source>
</evidence>